<reference evidence="1 2" key="1">
    <citation type="journal article" date="2021" name="Commun. Biol.">
        <title>Genomic insights into the host specific adaptation of the Pneumocystis genus.</title>
        <authorList>
            <person name="Cisse O.H."/>
            <person name="Ma L."/>
            <person name="Dekker J.P."/>
            <person name="Khil P.P."/>
            <person name="Youn J.-H."/>
            <person name="Brenchley J.M."/>
            <person name="Blair R."/>
            <person name="Pahar B."/>
            <person name="Chabe M."/>
            <person name="Van Rompay K.K.A."/>
            <person name="Keesler R."/>
            <person name="Sukura A."/>
            <person name="Hirsch V."/>
            <person name="Kutty G."/>
            <person name="Liu Y."/>
            <person name="Peng L."/>
            <person name="Chen J."/>
            <person name="Song J."/>
            <person name="Weissenbacher-Lang C."/>
            <person name="Xu J."/>
            <person name="Upham N.S."/>
            <person name="Stajich J.E."/>
            <person name="Cuomo C.A."/>
            <person name="Cushion M.T."/>
            <person name="Kovacs J.A."/>
        </authorList>
    </citation>
    <scope>NUCLEOTIDE SEQUENCE [LARGE SCALE GENOMIC DNA]</scope>
    <source>
        <strain evidence="1 2">RABM</strain>
    </source>
</reference>
<dbReference type="Proteomes" id="UP000768646">
    <property type="component" value="Unassembled WGS sequence"/>
</dbReference>
<keyword evidence="2" id="KW-1185">Reference proteome</keyword>
<protein>
    <submittedName>
        <fullName evidence="1">Uncharacterized protein</fullName>
    </submittedName>
</protein>
<sequence length="743" mass="86633">MIQEADVKEVDIEYEDIKKAKDVIYCGVCSFPPEYCEFGDSSKKCMKWLEDNYIDIYNKLYSQEIMSIRHENMTLEEKKMMEEEIKKKHAKEDAKTEKELKKNMLSKVVIKKNERNKRKYVISVQGLELFGIDIKKAAKLFGKKFATGSSVTKNASGVDELVVQGDYIDEIYNYIIETYPEIPESNIDCRHKEIQKINECKNYFKSMNDHDINFKCIDFENKEDKNVFLDYSTYIKIFCEKSTQYSVLLFFLQRYEKMKRSLLYLSKKYKKEKKIWKEYINHKMNQTKASVLYEGQNISTENMEMFFHKENISFASSRSIDKMNSDLSKISLDSSKPLELIDSSKVSISPSSSAVYEFSENSVLNDQKNTSYTTLYYNDSTTDDDDETEKLCPDSKDEKFIDNNIKTNEEEKYTLSLPLTFNSTLENSNDSCNPKEDKDIFSELSFTENAPISQDVIENPTILNSESTDKKKIIQHTFDSLLTPNTNSKSTFQNNKSPCEKEENKEDMSCKIVPIFDEHRLSILTQSLTNKVDNISEKNNSNNINNSTSTLSEKENHLIQENSFIKNEHLQGNIVLEKDSSNSGTDLKRLGRYSRASKSTKESLHDYVINIDKNNNIPYAYDEVIRDKASRKRLPACACDNCIKFFEAHGPIATIPKPKWRSPPKECAYIDLNKEHIHQNLQQVSRHRAIFFRAKTPPGFWESDFPNTQQEQDYRKQAEIQNYEKLKERKLEAERGGRWKRKT</sequence>
<name>A0ACB7CBD9_9ASCO</name>
<evidence type="ECO:0000313" key="2">
    <source>
        <dbReference type="Proteomes" id="UP000768646"/>
    </source>
</evidence>
<organism evidence="1 2">
    <name type="scientific">Pneumocystis oryctolagi</name>
    <dbReference type="NCBI Taxonomy" id="42067"/>
    <lineage>
        <taxon>Eukaryota</taxon>
        <taxon>Fungi</taxon>
        <taxon>Dikarya</taxon>
        <taxon>Ascomycota</taxon>
        <taxon>Taphrinomycotina</taxon>
        <taxon>Pneumocystomycetes</taxon>
        <taxon>Pneumocystaceae</taxon>
        <taxon>Pneumocystis</taxon>
    </lineage>
</organism>
<proteinExistence type="predicted"/>
<comment type="caution">
    <text evidence="1">The sequence shown here is derived from an EMBL/GenBank/DDBJ whole genome shotgun (WGS) entry which is preliminary data.</text>
</comment>
<evidence type="ECO:0000313" key="1">
    <source>
        <dbReference type="EMBL" id="KAG4304710.1"/>
    </source>
</evidence>
<dbReference type="EMBL" id="JABTEG010000006">
    <property type="protein sequence ID" value="KAG4304710.1"/>
    <property type="molecule type" value="Genomic_DNA"/>
</dbReference>
<accession>A0ACB7CBD9</accession>
<gene>
    <name evidence="1" type="ORF">PORY_001763</name>
</gene>